<dbReference type="PROSITE" id="PS51257">
    <property type="entry name" value="PROKAR_LIPOPROTEIN"/>
    <property type="match status" value="1"/>
</dbReference>
<evidence type="ECO:0000256" key="8">
    <source>
        <dbReference type="SAM" id="SignalP"/>
    </source>
</evidence>
<sequence length="283" mass="31517">MKKTTLLMMFAAATGLASCNHAPQANLKSDVDTLSYMVGVANNQGLMEFVLNQGGVDSAHVANFIKGLEQGLKEMEPKEKAYLLGLQLGQQVSGQMYEMNNRRMFGNDTTVSLSKENYLAGFIATAKKEGTVSIDSANVYIRKHQADIREKAIEKEYAEYKKENEEFLAQNKGKEGVQTTESGLQYKVITKGTGEVPADTSNVKVMYKGTLIDGTEFDKSEKPITLNLQRVIKGWTEALSMMPVGSKWELYIPQELAYGSQQQRNIKPFSTLIFEVELVEIEK</sequence>
<dbReference type="PROSITE" id="PS50059">
    <property type="entry name" value="FKBP_PPIASE"/>
    <property type="match status" value="1"/>
</dbReference>
<dbReference type="InterPro" id="IPR000774">
    <property type="entry name" value="PPIase_FKBP_N"/>
</dbReference>
<dbReference type="RefSeq" id="WP_178257416.1">
    <property type="nucleotide sequence ID" value="NZ_JACSPQ010000017.1"/>
</dbReference>
<accession>A0ABR8VDU9</accession>
<proteinExistence type="inferred from homology"/>
<evidence type="ECO:0000259" key="9">
    <source>
        <dbReference type="PROSITE" id="PS50059"/>
    </source>
</evidence>
<dbReference type="GO" id="GO:0016853">
    <property type="term" value="F:isomerase activity"/>
    <property type="evidence" value="ECO:0007669"/>
    <property type="project" value="UniProtKB-KW"/>
</dbReference>
<feature type="coiled-coil region" evidence="7">
    <location>
        <begin position="143"/>
        <end position="170"/>
    </location>
</feature>
<feature type="signal peptide" evidence="8">
    <location>
        <begin position="1"/>
        <end position="22"/>
    </location>
</feature>
<dbReference type="InterPro" id="IPR046357">
    <property type="entry name" value="PPIase_dom_sf"/>
</dbReference>
<dbReference type="Pfam" id="PF01346">
    <property type="entry name" value="FKBP_N"/>
    <property type="match status" value="1"/>
</dbReference>
<keyword evidence="4 5" id="KW-0413">Isomerase</keyword>
<evidence type="ECO:0000256" key="5">
    <source>
        <dbReference type="PROSITE-ProRule" id="PRU00277"/>
    </source>
</evidence>
<dbReference type="Gene3D" id="1.10.287.460">
    <property type="entry name" value="Peptidyl-prolyl cis-trans isomerase, FKBP-type, N-terminal domain"/>
    <property type="match status" value="1"/>
</dbReference>
<organism evidence="10 11">
    <name type="scientific">Phocaeicola faecium</name>
    <dbReference type="NCBI Taxonomy" id="2762213"/>
    <lineage>
        <taxon>Bacteria</taxon>
        <taxon>Pseudomonadati</taxon>
        <taxon>Bacteroidota</taxon>
        <taxon>Bacteroidia</taxon>
        <taxon>Bacteroidales</taxon>
        <taxon>Bacteroidaceae</taxon>
        <taxon>Phocaeicola</taxon>
    </lineage>
</organism>
<dbReference type="EMBL" id="JACSPQ010000017">
    <property type="protein sequence ID" value="MBD8002895.1"/>
    <property type="molecule type" value="Genomic_DNA"/>
</dbReference>
<keyword evidence="7" id="KW-0175">Coiled coil</keyword>
<dbReference type="PANTHER" id="PTHR43811">
    <property type="entry name" value="FKBP-TYPE PEPTIDYL-PROLYL CIS-TRANS ISOMERASE FKPA"/>
    <property type="match status" value="1"/>
</dbReference>
<dbReference type="SUPFAM" id="SSF54534">
    <property type="entry name" value="FKBP-like"/>
    <property type="match status" value="1"/>
</dbReference>
<evidence type="ECO:0000256" key="7">
    <source>
        <dbReference type="SAM" id="Coils"/>
    </source>
</evidence>
<evidence type="ECO:0000256" key="6">
    <source>
        <dbReference type="RuleBase" id="RU003915"/>
    </source>
</evidence>
<evidence type="ECO:0000313" key="10">
    <source>
        <dbReference type="EMBL" id="MBD8002895.1"/>
    </source>
</evidence>
<comment type="caution">
    <text evidence="10">The sequence shown here is derived from an EMBL/GenBank/DDBJ whole genome shotgun (WGS) entry which is preliminary data.</text>
</comment>
<evidence type="ECO:0000256" key="4">
    <source>
        <dbReference type="ARBA" id="ARBA00023235"/>
    </source>
</evidence>
<evidence type="ECO:0000313" key="11">
    <source>
        <dbReference type="Proteomes" id="UP000616346"/>
    </source>
</evidence>
<keyword evidence="11" id="KW-1185">Reference proteome</keyword>
<comment type="similarity">
    <text evidence="2 6">Belongs to the FKBP-type PPIase family.</text>
</comment>
<feature type="domain" description="PPIase FKBP-type" evidence="9">
    <location>
        <begin position="200"/>
        <end position="282"/>
    </location>
</feature>
<keyword evidence="3 5" id="KW-0697">Rotamase</keyword>
<comment type="catalytic activity">
    <reaction evidence="1 5 6">
        <text>[protein]-peptidylproline (omega=180) = [protein]-peptidylproline (omega=0)</text>
        <dbReference type="Rhea" id="RHEA:16237"/>
        <dbReference type="Rhea" id="RHEA-COMP:10747"/>
        <dbReference type="Rhea" id="RHEA-COMP:10748"/>
        <dbReference type="ChEBI" id="CHEBI:83833"/>
        <dbReference type="ChEBI" id="CHEBI:83834"/>
        <dbReference type="EC" id="5.2.1.8"/>
    </reaction>
</comment>
<keyword evidence="8" id="KW-0732">Signal</keyword>
<dbReference type="InterPro" id="IPR036944">
    <property type="entry name" value="PPIase_FKBP_N_sf"/>
</dbReference>
<feature type="chain" id="PRO_5046659692" description="Peptidyl-prolyl cis-trans isomerase" evidence="8">
    <location>
        <begin position="23"/>
        <end position="283"/>
    </location>
</feature>
<evidence type="ECO:0000256" key="3">
    <source>
        <dbReference type="ARBA" id="ARBA00023110"/>
    </source>
</evidence>
<dbReference type="Proteomes" id="UP000616346">
    <property type="component" value="Unassembled WGS sequence"/>
</dbReference>
<gene>
    <name evidence="10" type="ORF">H9626_11855</name>
</gene>
<dbReference type="PANTHER" id="PTHR43811:SF19">
    <property type="entry name" value="39 KDA FK506-BINDING NUCLEAR PROTEIN"/>
    <property type="match status" value="1"/>
</dbReference>
<protein>
    <recommendedName>
        <fullName evidence="6">Peptidyl-prolyl cis-trans isomerase</fullName>
        <ecNumber evidence="6">5.2.1.8</ecNumber>
    </recommendedName>
</protein>
<reference evidence="10 11" key="1">
    <citation type="submission" date="2020-08" db="EMBL/GenBank/DDBJ databases">
        <title>A Genomic Blueprint of the Chicken Gut Microbiome.</title>
        <authorList>
            <person name="Gilroy R."/>
            <person name="Ravi A."/>
            <person name="Getino M."/>
            <person name="Pursley I."/>
            <person name="Horton D.L."/>
            <person name="Alikhan N.-F."/>
            <person name="Baker D."/>
            <person name="Gharbi K."/>
            <person name="Hall N."/>
            <person name="Watson M."/>
            <person name="Adriaenssens E.M."/>
            <person name="Foster-Nyarko E."/>
            <person name="Jarju S."/>
            <person name="Secka A."/>
            <person name="Antonio M."/>
            <person name="Oren A."/>
            <person name="Chaudhuri R."/>
            <person name="La Ragione R.M."/>
            <person name="Hildebrand F."/>
            <person name="Pallen M.J."/>
        </authorList>
    </citation>
    <scope>NUCLEOTIDE SEQUENCE [LARGE SCALE GENOMIC DNA]</scope>
    <source>
        <strain evidence="10 11">Sa1YUN3</strain>
    </source>
</reference>
<dbReference type="InterPro" id="IPR001179">
    <property type="entry name" value="PPIase_FKBP_dom"/>
</dbReference>
<evidence type="ECO:0000256" key="1">
    <source>
        <dbReference type="ARBA" id="ARBA00000971"/>
    </source>
</evidence>
<name>A0ABR8VDU9_9BACT</name>
<dbReference type="EC" id="5.2.1.8" evidence="6"/>
<dbReference type="Pfam" id="PF00254">
    <property type="entry name" value="FKBP_C"/>
    <property type="match status" value="1"/>
</dbReference>
<evidence type="ECO:0000256" key="2">
    <source>
        <dbReference type="ARBA" id="ARBA00006577"/>
    </source>
</evidence>
<dbReference type="Gene3D" id="3.10.50.40">
    <property type="match status" value="1"/>
</dbReference>